<dbReference type="EMBL" id="CABDUW010000653">
    <property type="protein sequence ID" value="VTJ72981.1"/>
    <property type="molecule type" value="Genomic_DNA"/>
</dbReference>
<accession>A0A5E4BVG4</accession>
<dbReference type="InterPro" id="IPR042178">
    <property type="entry name" value="Serpin_sf_1"/>
</dbReference>
<protein>
    <recommendedName>
        <fullName evidence="1">Serpin domain-containing protein</fullName>
    </recommendedName>
</protein>
<dbReference type="InterPro" id="IPR023795">
    <property type="entry name" value="Serpin_CS"/>
</dbReference>
<name>A0A5E4BVG4_MARMO</name>
<dbReference type="GO" id="GO:0005615">
    <property type="term" value="C:extracellular space"/>
    <property type="evidence" value="ECO:0007669"/>
    <property type="project" value="InterPro"/>
</dbReference>
<dbReference type="Pfam" id="PF00079">
    <property type="entry name" value="Serpin"/>
    <property type="match status" value="1"/>
</dbReference>
<dbReference type="Proteomes" id="UP000335636">
    <property type="component" value="Unassembled WGS sequence"/>
</dbReference>
<dbReference type="SUPFAM" id="SSF56574">
    <property type="entry name" value="Serpins"/>
    <property type="match status" value="1"/>
</dbReference>
<dbReference type="Gene3D" id="2.30.39.10">
    <property type="entry name" value="Alpha-1-antitrypsin, domain 1"/>
    <property type="match status" value="1"/>
</dbReference>
<dbReference type="PANTHER" id="PTHR11461:SF161">
    <property type="entry name" value="SERPIN B13"/>
    <property type="match status" value="1"/>
</dbReference>
<dbReference type="InterPro" id="IPR036186">
    <property type="entry name" value="Serpin_sf"/>
</dbReference>
<dbReference type="InterPro" id="IPR042185">
    <property type="entry name" value="Serpin_sf_2"/>
</dbReference>
<feature type="domain" description="Serpin" evidence="1">
    <location>
        <begin position="18"/>
        <end position="97"/>
    </location>
</feature>
<dbReference type="PANTHER" id="PTHR11461">
    <property type="entry name" value="SERINE PROTEASE INHIBITOR, SERPIN"/>
    <property type="match status" value="1"/>
</dbReference>
<proteinExistence type="predicted"/>
<dbReference type="AlphaFoldDB" id="A0A5E4BVG4"/>
<keyword evidence="3" id="KW-1185">Reference proteome</keyword>
<evidence type="ECO:0000313" key="3">
    <source>
        <dbReference type="Proteomes" id="UP000335636"/>
    </source>
</evidence>
<evidence type="ECO:0000259" key="1">
    <source>
        <dbReference type="Pfam" id="PF00079"/>
    </source>
</evidence>
<organism evidence="2 3">
    <name type="scientific">Marmota monax</name>
    <name type="common">Woodchuck</name>
    <dbReference type="NCBI Taxonomy" id="9995"/>
    <lineage>
        <taxon>Eukaryota</taxon>
        <taxon>Metazoa</taxon>
        <taxon>Chordata</taxon>
        <taxon>Craniata</taxon>
        <taxon>Vertebrata</taxon>
        <taxon>Euteleostomi</taxon>
        <taxon>Mammalia</taxon>
        <taxon>Eutheria</taxon>
        <taxon>Euarchontoglires</taxon>
        <taxon>Glires</taxon>
        <taxon>Rodentia</taxon>
        <taxon>Sciuromorpha</taxon>
        <taxon>Sciuridae</taxon>
        <taxon>Xerinae</taxon>
        <taxon>Marmotini</taxon>
        <taxon>Marmota</taxon>
    </lineage>
</organism>
<dbReference type="PROSITE" id="PS00284">
    <property type="entry name" value="SERPIN"/>
    <property type="match status" value="1"/>
</dbReference>
<reference evidence="2" key="1">
    <citation type="submission" date="2019-04" db="EMBL/GenBank/DDBJ databases">
        <authorList>
            <person name="Alioto T."/>
            <person name="Alioto T."/>
        </authorList>
    </citation>
    <scope>NUCLEOTIDE SEQUENCE [LARGE SCALE GENOMIC DNA]</scope>
</reference>
<gene>
    <name evidence="2" type="ORF">MONAX_5E022374</name>
</gene>
<dbReference type="InterPro" id="IPR023796">
    <property type="entry name" value="Serpin_dom"/>
</dbReference>
<sequence length="97" mass="10861">MSWSRSLQPWGWAWPSARDADFWGMCARSGLQAQRFLHRSFVQVTEEGAEATAATGIGYMVSSAGGCEQVHCDHPFLFFIRHRGSDSVLFFGRFSSP</sequence>
<comment type="caution">
    <text evidence="2">The sequence shown here is derived from an EMBL/GenBank/DDBJ whole genome shotgun (WGS) entry which is preliminary data.</text>
</comment>
<dbReference type="GO" id="GO:0004867">
    <property type="term" value="F:serine-type endopeptidase inhibitor activity"/>
    <property type="evidence" value="ECO:0007669"/>
    <property type="project" value="InterPro"/>
</dbReference>
<evidence type="ECO:0000313" key="2">
    <source>
        <dbReference type="EMBL" id="VTJ72981.1"/>
    </source>
</evidence>
<dbReference type="InterPro" id="IPR000215">
    <property type="entry name" value="Serpin_fam"/>
</dbReference>
<dbReference type="Gene3D" id="3.30.497.10">
    <property type="entry name" value="Antithrombin, subunit I, domain 2"/>
    <property type="match status" value="1"/>
</dbReference>